<evidence type="ECO:0000259" key="8">
    <source>
        <dbReference type="Pfam" id="PF20684"/>
    </source>
</evidence>
<feature type="region of interest" description="Disordered" evidence="6">
    <location>
        <begin position="311"/>
        <end position="330"/>
    </location>
</feature>
<dbReference type="EMBL" id="MU001494">
    <property type="protein sequence ID" value="KAF2450004.1"/>
    <property type="molecule type" value="Genomic_DNA"/>
</dbReference>
<dbReference type="Pfam" id="PF20684">
    <property type="entry name" value="Fung_rhodopsin"/>
    <property type="match status" value="1"/>
</dbReference>
<keyword evidence="4 7" id="KW-0472">Membrane</keyword>
<feature type="transmembrane region" description="Helical" evidence="7">
    <location>
        <begin position="267"/>
        <end position="286"/>
    </location>
</feature>
<comment type="subcellular location">
    <subcellularLocation>
        <location evidence="1">Membrane</location>
        <topology evidence="1">Multi-pass membrane protein</topology>
    </subcellularLocation>
</comment>
<evidence type="ECO:0000256" key="2">
    <source>
        <dbReference type="ARBA" id="ARBA00022692"/>
    </source>
</evidence>
<gene>
    <name evidence="9" type="ORF">P171DRAFT_469887</name>
</gene>
<sequence>MGTSPYFPSIDQFPPGYAEEKNSRPLLETCIAFLVLDTVFIMLLYTSRFLCNDKKHPSEQKANWSMISLMTGTYIVCVSKITLGFLAIHMGGAGRHTATLDYTTITTSLQLNTSLQLICPLTTSLSKMSILCLLHNIFGRTSKRTRLVIRITFVLCLITLLVQVVIPFANCRPFSATWTLGQQSQCAISGLVLWKYLSIPNVITTFIVVAIPLPALYKLRISTATKMGLAVVLSVCVCGVVAAIMRFESFLRVMSFDDFSYEQIDPLRWTIAESGIYMVAGVLPTLRPLMRKLFGNTTFERFLTGRFWSGGSGRSGESEGSWGNKQGSAMVRGDADEVALVRKEKKLSVLSTEDTVVGVEDEEKEKLEG</sequence>
<keyword evidence="2 7" id="KW-0812">Transmembrane</keyword>
<reference evidence="9" key="1">
    <citation type="journal article" date="2020" name="Stud. Mycol.">
        <title>101 Dothideomycetes genomes: a test case for predicting lifestyles and emergence of pathogens.</title>
        <authorList>
            <person name="Haridas S."/>
            <person name="Albert R."/>
            <person name="Binder M."/>
            <person name="Bloem J."/>
            <person name="Labutti K."/>
            <person name="Salamov A."/>
            <person name="Andreopoulos B."/>
            <person name="Baker S."/>
            <person name="Barry K."/>
            <person name="Bills G."/>
            <person name="Bluhm B."/>
            <person name="Cannon C."/>
            <person name="Castanera R."/>
            <person name="Culley D."/>
            <person name="Daum C."/>
            <person name="Ezra D."/>
            <person name="Gonzalez J."/>
            <person name="Henrissat B."/>
            <person name="Kuo A."/>
            <person name="Liang C."/>
            <person name="Lipzen A."/>
            <person name="Lutzoni F."/>
            <person name="Magnuson J."/>
            <person name="Mondo S."/>
            <person name="Nolan M."/>
            <person name="Ohm R."/>
            <person name="Pangilinan J."/>
            <person name="Park H.-J."/>
            <person name="Ramirez L."/>
            <person name="Alfaro M."/>
            <person name="Sun H."/>
            <person name="Tritt A."/>
            <person name="Yoshinaga Y."/>
            <person name="Zwiers L.-H."/>
            <person name="Turgeon B."/>
            <person name="Goodwin S."/>
            <person name="Spatafora J."/>
            <person name="Crous P."/>
            <person name="Grigoriev I."/>
        </authorList>
    </citation>
    <scope>NUCLEOTIDE SEQUENCE</scope>
    <source>
        <strain evidence="9">CBS 690.94</strain>
    </source>
</reference>
<evidence type="ECO:0000256" key="7">
    <source>
        <dbReference type="SAM" id="Phobius"/>
    </source>
</evidence>
<feature type="transmembrane region" description="Helical" evidence="7">
    <location>
        <begin position="26"/>
        <end position="45"/>
    </location>
</feature>
<feature type="transmembrane region" description="Helical" evidence="7">
    <location>
        <begin position="147"/>
        <end position="169"/>
    </location>
</feature>
<dbReference type="PANTHER" id="PTHR33048">
    <property type="entry name" value="PTH11-LIKE INTEGRAL MEMBRANE PROTEIN (AFU_ORTHOLOGUE AFUA_5G11245)"/>
    <property type="match status" value="1"/>
</dbReference>
<organism evidence="9 10">
    <name type="scientific">Karstenula rhodostoma CBS 690.94</name>
    <dbReference type="NCBI Taxonomy" id="1392251"/>
    <lineage>
        <taxon>Eukaryota</taxon>
        <taxon>Fungi</taxon>
        <taxon>Dikarya</taxon>
        <taxon>Ascomycota</taxon>
        <taxon>Pezizomycotina</taxon>
        <taxon>Dothideomycetes</taxon>
        <taxon>Pleosporomycetidae</taxon>
        <taxon>Pleosporales</taxon>
        <taxon>Massarineae</taxon>
        <taxon>Didymosphaeriaceae</taxon>
        <taxon>Karstenula</taxon>
    </lineage>
</organism>
<comment type="caution">
    <text evidence="9">The sequence shown here is derived from an EMBL/GenBank/DDBJ whole genome shotgun (WGS) entry which is preliminary data.</text>
</comment>
<keyword evidence="10" id="KW-1185">Reference proteome</keyword>
<dbReference type="PANTHER" id="PTHR33048:SF156">
    <property type="entry name" value="INTEGRAL MEMBRANE PROTEIN"/>
    <property type="match status" value="1"/>
</dbReference>
<evidence type="ECO:0000313" key="9">
    <source>
        <dbReference type="EMBL" id="KAF2450004.1"/>
    </source>
</evidence>
<dbReference type="InterPro" id="IPR049326">
    <property type="entry name" value="Rhodopsin_dom_fungi"/>
</dbReference>
<name>A0A9P4UFH3_9PLEO</name>
<dbReference type="InterPro" id="IPR052337">
    <property type="entry name" value="SAT4-like"/>
</dbReference>
<keyword evidence="3 7" id="KW-1133">Transmembrane helix</keyword>
<accession>A0A9P4UFH3</accession>
<feature type="transmembrane region" description="Helical" evidence="7">
    <location>
        <begin position="199"/>
        <end position="217"/>
    </location>
</feature>
<comment type="similarity">
    <text evidence="5">Belongs to the SAT4 family.</text>
</comment>
<dbReference type="AlphaFoldDB" id="A0A9P4UFH3"/>
<feature type="transmembrane region" description="Helical" evidence="7">
    <location>
        <begin position="66"/>
        <end position="88"/>
    </location>
</feature>
<evidence type="ECO:0000256" key="4">
    <source>
        <dbReference type="ARBA" id="ARBA00023136"/>
    </source>
</evidence>
<feature type="transmembrane region" description="Helical" evidence="7">
    <location>
        <begin position="115"/>
        <end position="135"/>
    </location>
</feature>
<dbReference type="GO" id="GO:0016020">
    <property type="term" value="C:membrane"/>
    <property type="evidence" value="ECO:0007669"/>
    <property type="project" value="UniProtKB-SubCell"/>
</dbReference>
<evidence type="ECO:0000256" key="6">
    <source>
        <dbReference type="SAM" id="MobiDB-lite"/>
    </source>
</evidence>
<evidence type="ECO:0000256" key="3">
    <source>
        <dbReference type="ARBA" id="ARBA00022989"/>
    </source>
</evidence>
<dbReference type="OrthoDB" id="3648173at2759"/>
<proteinExistence type="inferred from homology"/>
<evidence type="ECO:0000256" key="5">
    <source>
        <dbReference type="ARBA" id="ARBA00038359"/>
    </source>
</evidence>
<evidence type="ECO:0000313" key="10">
    <source>
        <dbReference type="Proteomes" id="UP000799764"/>
    </source>
</evidence>
<protein>
    <recommendedName>
        <fullName evidence="8">Rhodopsin domain-containing protein</fullName>
    </recommendedName>
</protein>
<dbReference type="Proteomes" id="UP000799764">
    <property type="component" value="Unassembled WGS sequence"/>
</dbReference>
<feature type="transmembrane region" description="Helical" evidence="7">
    <location>
        <begin position="229"/>
        <end position="247"/>
    </location>
</feature>
<evidence type="ECO:0000256" key="1">
    <source>
        <dbReference type="ARBA" id="ARBA00004141"/>
    </source>
</evidence>
<feature type="domain" description="Rhodopsin" evidence="8">
    <location>
        <begin position="69"/>
        <end position="292"/>
    </location>
</feature>